<keyword evidence="1" id="KW-0812">Transmembrane</keyword>
<feature type="transmembrane region" description="Helical" evidence="1">
    <location>
        <begin position="21"/>
        <end position="43"/>
    </location>
</feature>
<dbReference type="InterPro" id="IPR018750">
    <property type="entry name" value="DUF2306_membrane"/>
</dbReference>
<gene>
    <name evidence="2" type="ORF">GCM10011503_21450</name>
</gene>
<dbReference type="EMBL" id="BMKF01000002">
    <property type="protein sequence ID" value="GGB72492.1"/>
    <property type="molecule type" value="Genomic_DNA"/>
</dbReference>
<name>A0ABQ1JQF0_9PROT</name>
<organism evidence="2 3">
    <name type="scientific">Henriciella pelagia</name>
    <dbReference type="NCBI Taxonomy" id="1977912"/>
    <lineage>
        <taxon>Bacteria</taxon>
        <taxon>Pseudomonadati</taxon>
        <taxon>Pseudomonadota</taxon>
        <taxon>Alphaproteobacteria</taxon>
        <taxon>Hyphomonadales</taxon>
        <taxon>Hyphomonadaceae</taxon>
        <taxon>Henriciella</taxon>
    </lineage>
</organism>
<reference evidence="3" key="1">
    <citation type="journal article" date="2019" name="Int. J. Syst. Evol. Microbiol.">
        <title>The Global Catalogue of Microorganisms (GCM) 10K type strain sequencing project: providing services to taxonomists for standard genome sequencing and annotation.</title>
        <authorList>
            <consortium name="The Broad Institute Genomics Platform"/>
            <consortium name="The Broad Institute Genome Sequencing Center for Infectious Disease"/>
            <person name="Wu L."/>
            <person name="Ma J."/>
        </authorList>
    </citation>
    <scope>NUCLEOTIDE SEQUENCE [LARGE SCALE GENOMIC DNA]</scope>
    <source>
        <strain evidence="3">CGMCC 1.15928</strain>
    </source>
</reference>
<dbReference type="Proteomes" id="UP000628854">
    <property type="component" value="Unassembled WGS sequence"/>
</dbReference>
<feature type="transmembrane region" description="Helical" evidence="1">
    <location>
        <begin position="63"/>
        <end position="85"/>
    </location>
</feature>
<dbReference type="RefSeq" id="WP_233123930.1">
    <property type="nucleotide sequence ID" value="NZ_BMKF01000002.1"/>
</dbReference>
<dbReference type="Pfam" id="PF10067">
    <property type="entry name" value="DUF2306"/>
    <property type="match status" value="1"/>
</dbReference>
<sequence length="183" mass="20076">MSLAESSRSARTLRERLKRIGMHQWVIGGALTIYTALSAAILIDAGVVPRPRIDLSPILSAGPAIQVHVVAALLTLSIGLFLMVAPKGFRLHRTFGWIWVASMAVTAGSSFFITAIFQTHYSPIHALSAWTMLGLPFGIAAVKRRDIRKHRTTMTNMFVGGMLVAGLFSMLPGRMMWHVFFAV</sequence>
<feature type="transmembrane region" description="Helical" evidence="1">
    <location>
        <begin position="123"/>
        <end position="142"/>
    </location>
</feature>
<keyword evidence="1" id="KW-1133">Transmembrane helix</keyword>
<feature type="transmembrane region" description="Helical" evidence="1">
    <location>
        <begin position="97"/>
        <end position="117"/>
    </location>
</feature>
<evidence type="ECO:0000313" key="2">
    <source>
        <dbReference type="EMBL" id="GGB72492.1"/>
    </source>
</evidence>
<proteinExistence type="predicted"/>
<feature type="transmembrane region" description="Helical" evidence="1">
    <location>
        <begin position="154"/>
        <end position="171"/>
    </location>
</feature>
<evidence type="ECO:0000313" key="3">
    <source>
        <dbReference type="Proteomes" id="UP000628854"/>
    </source>
</evidence>
<keyword evidence="1" id="KW-0472">Membrane</keyword>
<accession>A0ABQ1JQF0</accession>
<protein>
    <submittedName>
        <fullName evidence="2">Membrane protein</fullName>
    </submittedName>
</protein>
<keyword evidence="3" id="KW-1185">Reference proteome</keyword>
<comment type="caution">
    <text evidence="2">The sequence shown here is derived from an EMBL/GenBank/DDBJ whole genome shotgun (WGS) entry which is preliminary data.</text>
</comment>
<evidence type="ECO:0000256" key="1">
    <source>
        <dbReference type="SAM" id="Phobius"/>
    </source>
</evidence>